<evidence type="ECO:0000313" key="1">
    <source>
        <dbReference type="EMBL" id="MDQ2088671.1"/>
    </source>
</evidence>
<dbReference type="Pfam" id="PF20319">
    <property type="entry name" value="DUF6614"/>
    <property type="match status" value="1"/>
</dbReference>
<name>A0AAE4B4Z6_9RHOB</name>
<dbReference type="EMBL" id="JANHAX010000001">
    <property type="protein sequence ID" value="MDQ2088671.1"/>
    <property type="molecule type" value="Genomic_DNA"/>
</dbReference>
<reference evidence="1" key="1">
    <citation type="submission" date="2022-07" db="EMBL/GenBank/DDBJ databases">
        <authorList>
            <person name="Otstavnykh N."/>
            <person name="Isaeva M."/>
            <person name="Bystritskaya E."/>
        </authorList>
    </citation>
    <scope>NUCLEOTIDE SEQUENCE</scope>
    <source>
        <strain evidence="1">KCTC 52189</strain>
    </source>
</reference>
<proteinExistence type="predicted"/>
<evidence type="ECO:0000313" key="2">
    <source>
        <dbReference type="Proteomes" id="UP001226762"/>
    </source>
</evidence>
<dbReference type="InterPro" id="IPR046722">
    <property type="entry name" value="DUF6614"/>
</dbReference>
<comment type="caution">
    <text evidence="1">The sequence shown here is derived from an EMBL/GenBank/DDBJ whole genome shotgun (WGS) entry which is preliminary data.</text>
</comment>
<gene>
    <name evidence="1" type="ORF">NO357_01985</name>
</gene>
<dbReference type="Proteomes" id="UP001226762">
    <property type="component" value="Unassembled WGS sequence"/>
</dbReference>
<keyword evidence="2" id="KW-1185">Reference proteome</keyword>
<reference evidence="1" key="2">
    <citation type="submission" date="2023-02" db="EMBL/GenBank/DDBJ databases">
        <title>'Rhodoalgimonas zhirmunskyi' gen. nov., isolated from a red alga.</title>
        <authorList>
            <person name="Nedashkovskaya O.I."/>
            <person name="Otstavnykh N.Y."/>
            <person name="Bystritskaya E.P."/>
            <person name="Balabanova L.A."/>
            <person name="Isaeva M.P."/>
        </authorList>
    </citation>
    <scope>NUCLEOTIDE SEQUENCE</scope>
    <source>
        <strain evidence="1">KCTC 52189</strain>
    </source>
</reference>
<dbReference type="AlphaFoldDB" id="A0AAE4B4Z6"/>
<accession>A0AAE4B4Z6</accession>
<sequence length="58" mass="6685">MVLDRQLLQCQPGFADTPYRDVLLEIAVKDLAKLHKAFRVSGQEDETVSTYRRNLHTP</sequence>
<organism evidence="1 2">
    <name type="scientific">Marimonas arenosa</name>
    <dbReference type="NCBI Taxonomy" id="1795305"/>
    <lineage>
        <taxon>Bacteria</taxon>
        <taxon>Pseudomonadati</taxon>
        <taxon>Pseudomonadota</taxon>
        <taxon>Alphaproteobacteria</taxon>
        <taxon>Rhodobacterales</taxon>
        <taxon>Paracoccaceae</taxon>
        <taxon>Marimonas</taxon>
    </lineage>
</organism>
<protein>
    <submittedName>
        <fullName evidence="1">Uncharacterized protein</fullName>
    </submittedName>
</protein>
<dbReference type="RefSeq" id="WP_306733936.1">
    <property type="nucleotide sequence ID" value="NZ_JANHAX010000001.1"/>
</dbReference>